<dbReference type="Proteomes" id="UP000263232">
    <property type="component" value="Chromosome"/>
</dbReference>
<dbReference type="GO" id="GO:0008289">
    <property type="term" value="F:lipid binding"/>
    <property type="evidence" value="ECO:0007669"/>
    <property type="project" value="UniProtKB-KW"/>
</dbReference>
<dbReference type="OrthoDB" id="9775494at2"/>
<keyword evidence="2" id="KW-0446">Lipid-binding</keyword>
<dbReference type="SUPFAM" id="SSF82549">
    <property type="entry name" value="DAK1/DegV-like"/>
    <property type="match status" value="1"/>
</dbReference>
<evidence type="ECO:0000256" key="2">
    <source>
        <dbReference type="ARBA" id="ARBA00023121"/>
    </source>
</evidence>
<dbReference type="KEGG" id="abae:CL176_11575"/>
<sequence>MKTAILVDSTASLSQALQAHEDVYVVELSVIDQAGNVYTDTTDVVKMHSFYQQLRQTDTLPTTSQPEPQSILEQFQRLIDKGYERVFVLPISAALSGTYNTLSLAGQHFDSEIRTLMIDTKGTSYKIEHMVRQLLAMLRAGYEEATIIEKLNWLADEGKIYVVVDDLNNLVKGGRLSKTGALLGSALKIKPVLYFNEKGAVEVFEKVRTMKKVEQLWVQLVQSATRQYPEGFDIAFAHGDVPEEAQRMHQVIDQSVADLACRSGYLTPVLGVHSGAGALGMGILPKVIEVAGDGYVEEAQ</sequence>
<reference evidence="3 4" key="1">
    <citation type="submission" date="2017-09" db="EMBL/GenBank/DDBJ databases">
        <title>Complete genome sequence of Oxytococcus suis strain ZY16052.</title>
        <authorList>
            <person name="Li F."/>
        </authorList>
    </citation>
    <scope>NUCLEOTIDE SEQUENCE [LARGE SCALE GENOMIC DNA]</scope>
    <source>
        <strain evidence="3 4">ZY16052</strain>
    </source>
</reference>
<name>A0A347WNC9_9LACT</name>
<comment type="function">
    <text evidence="1">May bind long-chain fatty acids, such as palmitate, and may play a role in lipid transport or fatty acid metabolism.</text>
</comment>
<evidence type="ECO:0000256" key="1">
    <source>
        <dbReference type="ARBA" id="ARBA00003238"/>
    </source>
</evidence>
<dbReference type="AlphaFoldDB" id="A0A347WNC9"/>
<proteinExistence type="predicted"/>
<organism evidence="3 4">
    <name type="scientific">Suicoccus acidiformans</name>
    <dbReference type="NCBI Taxonomy" id="2036206"/>
    <lineage>
        <taxon>Bacteria</taxon>
        <taxon>Bacillati</taxon>
        <taxon>Bacillota</taxon>
        <taxon>Bacilli</taxon>
        <taxon>Lactobacillales</taxon>
        <taxon>Aerococcaceae</taxon>
        <taxon>Suicoccus</taxon>
    </lineage>
</organism>
<dbReference type="RefSeq" id="WP_118991442.1">
    <property type="nucleotide sequence ID" value="NZ_CP023434.1"/>
</dbReference>
<dbReference type="EMBL" id="CP023434">
    <property type="protein sequence ID" value="AXY26586.1"/>
    <property type="molecule type" value="Genomic_DNA"/>
</dbReference>
<accession>A0A347WNC9</accession>
<dbReference type="PANTHER" id="PTHR33434">
    <property type="entry name" value="DEGV DOMAIN-CONTAINING PROTEIN DR_1986-RELATED"/>
    <property type="match status" value="1"/>
</dbReference>
<protein>
    <submittedName>
        <fullName evidence="3">EDD domain protein</fullName>
    </submittedName>
</protein>
<dbReference type="InterPro" id="IPR050270">
    <property type="entry name" value="DegV_domain_contain"/>
</dbReference>
<evidence type="ECO:0000313" key="3">
    <source>
        <dbReference type="EMBL" id="AXY26586.1"/>
    </source>
</evidence>
<dbReference type="NCBIfam" id="TIGR00762">
    <property type="entry name" value="DegV"/>
    <property type="match status" value="1"/>
</dbReference>
<dbReference type="InterPro" id="IPR003797">
    <property type="entry name" value="DegV"/>
</dbReference>
<dbReference type="InterPro" id="IPR043168">
    <property type="entry name" value="DegV_C"/>
</dbReference>
<keyword evidence="4" id="KW-1185">Reference proteome</keyword>
<dbReference type="Gene3D" id="3.40.50.10170">
    <property type="match status" value="1"/>
</dbReference>
<evidence type="ECO:0000313" key="4">
    <source>
        <dbReference type="Proteomes" id="UP000263232"/>
    </source>
</evidence>
<dbReference type="PANTHER" id="PTHR33434:SF2">
    <property type="entry name" value="FATTY ACID-BINDING PROTEIN TM_1468"/>
    <property type="match status" value="1"/>
</dbReference>
<dbReference type="Pfam" id="PF02645">
    <property type="entry name" value="DegV"/>
    <property type="match status" value="1"/>
</dbReference>
<dbReference type="PROSITE" id="PS51482">
    <property type="entry name" value="DEGV"/>
    <property type="match status" value="1"/>
</dbReference>
<dbReference type="Gene3D" id="3.30.1180.10">
    <property type="match status" value="1"/>
</dbReference>
<gene>
    <name evidence="3" type="ORF">CL176_11575</name>
</gene>